<dbReference type="EMBL" id="CP016616">
    <property type="protein sequence ID" value="ANY77820.1"/>
    <property type="molecule type" value="Genomic_DNA"/>
</dbReference>
<proteinExistence type="predicted"/>
<dbReference type="OrthoDB" id="8112774at2"/>
<organism evidence="1">
    <name type="scientific">Microvirga ossetica</name>
    <dbReference type="NCBI Taxonomy" id="1882682"/>
    <lineage>
        <taxon>Bacteria</taxon>
        <taxon>Pseudomonadati</taxon>
        <taxon>Pseudomonadota</taxon>
        <taxon>Alphaproteobacteria</taxon>
        <taxon>Hyphomicrobiales</taxon>
        <taxon>Methylobacteriaceae</taxon>
        <taxon>Microvirga</taxon>
    </lineage>
</organism>
<reference evidence="1" key="1">
    <citation type="submission" date="2016-07" db="EMBL/GenBank/DDBJ databases">
        <title>Microvirga ossetica sp. nov. a new species of rhizobia isolated from root nodules of the legume species Vicia alpestris Steven originated from North Ossetia region in the Caucasus.</title>
        <authorList>
            <person name="Safronova V.I."/>
            <person name="Kuznetsova I.G."/>
            <person name="Sazanova A.L."/>
            <person name="Belimov A."/>
            <person name="Andronov E."/>
            <person name="Osledkin Y.S."/>
            <person name="Onishchuk O.P."/>
            <person name="Kurchak O.N."/>
            <person name="Shaposhnikov A.I."/>
            <person name="Willems A."/>
            <person name="Tikhonovich I.A."/>
        </authorList>
    </citation>
    <scope>NUCLEOTIDE SEQUENCE [LARGE SCALE GENOMIC DNA]</scope>
    <source>
        <strain evidence="1">V5/3M</strain>
    </source>
</reference>
<accession>A0A1B2ECW1</accession>
<dbReference type="KEGG" id="moc:BB934_05870"/>
<protein>
    <submittedName>
        <fullName evidence="1">Uncharacterized protein</fullName>
    </submittedName>
</protein>
<gene>
    <name evidence="1" type="ORF">BB934_05870</name>
</gene>
<dbReference type="RefSeq" id="WP_099508805.1">
    <property type="nucleotide sequence ID" value="NZ_CP016616.1"/>
</dbReference>
<evidence type="ECO:0000313" key="1">
    <source>
        <dbReference type="EMBL" id="ANY77820.1"/>
    </source>
</evidence>
<dbReference type="AlphaFoldDB" id="A0A1B2ECW1"/>
<name>A0A1B2ECW1_9HYPH</name>
<sequence length="253" mass="28297">MPPSSPTIVFCPDAELGYERSRTRFGTGEGLALDETYRLAHLPLVAPGHPSVIESREGTSYVMGRHERVFSLVLPVFSDLLQQSPAYRDLDAAMRASPFAGKIAWDLLDRRRDKLHATICGSLSTGTPPVLDEDKRRALTELGPITVELRGLFSGNVNRGRLYLRAYPECRNGENVFRRIQRSLGCRETDLYVVGLYNMTDDLDAAETAALAALIDKWWDRTILRFEIDRLWLLGASDDLVLDSAIEESVSLV</sequence>